<organism evidence="2 3">
    <name type="scientific">Bifidobacterium catenulatum DSM 16992 = JCM 1194 = LMG 11043</name>
    <dbReference type="NCBI Taxonomy" id="566552"/>
    <lineage>
        <taxon>Bacteria</taxon>
        <taxon>Bacillati</taxon>
        <taxon>Actinomycetota</taxon>
        <taxon>Actinomycetes</taxon>
        <taxon>Bifidobacteriales</taxon>
        <taxon>Bifidobacteriaceae</taxon>
        <taxon>Bifidobacterium</taxon>
    </lineage>
</organism>
<accession>A0ABN5V2U8</accession>
<feature type="domain" description="Transposase IS204/IS1001/IS1096/IS1165 zinc-finger" evidence="1">
    <location>
        <begin position="42"/>
        <end position="88"/>
    </location>
</feature>
<protein>
    <submittedName>
        <fullName evidence="2">Transposase</fullName>
    </submittedName>
</protein>
<proteinExistence type="predicted"/>
<dbReference type="Proteomes" id="UP000035061">
    <property type="component" value="Chromosome"/>
</dbReference>
<evidence type="ECO:0000259" key="1">
    <source>
        <dbReference type="Pfam" id="PF14690"/>
    </source>
</evidence>
<reference evidence="2 3" key="1">
    <citation type="submission" date="2012-02" db="EMBL/GenBank/DDBJ databases">
        <title>Complete genome sequence of Bifidobacterium catenulatum JCM 1194.</title>
        <authorList>
            <person name="Toh H."/>
            <person name="Oshima K."/>
            <person name="Morita H."/>
            <person name="Hattori M."/>
        </authorList>
    </citation>
    <scope>NUCLEOTIDE SEQUENCE [LARGE SCALE GENOMIC DNA]</scope>
    <source>
        <strain evidence="2 3">JCM 1194</strain>
    </source>
</reference>
<dbReference type="InterPro" id="IPR029261">
    <property type="entry name" value="Transposase_Znf"/>
</dbReference>
<sequence length="121" mass="13912">MLFTAALQLVDPWHVTDVEFRDTDAGERELHITIRYGPGSRFHCPEASCPEEARPVHDVRERVWRHLNFFQCKAFIHASVPRVACPEHGVKTVTVPWARPGSGFTLDWLQCIRQSDEGRMT</sequence>
<dbReference type="EMBL" id="AP012325">
    <property type="protein sequence ID" value="BAR02397.1"/>
    <property type="molecule type" value="Genomic_DNA"/>
</dbReference>
<evidence type="ECO:0000313" key="2">
    <source>
        <dbReference type="EMBL" id="BAR02397.1"/>
    </source>
</evidence>
<keyword evidence="3" id="KW-1185">Reference proteome</keyword>
<evidence type="ECO:0000313" key="3">
    <source>
        <dbReference type="Proteomes" id="UP000035061"/>
    </source>
</evidence>
<dbReference type="Pfam" id="PF14690">
    <property type="entry name" value="Zn_ribbon_ISL3"/>
    <property type="match status" value="1"/>
</dbReference>
<gene>
    <name evidence="2" type="ORF">BBCT_1429</name>
</gene>
<name>A0ABN5V2U8_9BIFI</name>